<evidence type="ECO:0000313" key="9">
    <source>
        <dbReference type="EMBL" id="AMN47073.1"/>
    </source>
</evidence>
<proteinExistence type="inferred from homology"/>
<keyword evidence="7" id="KW-0464">Manganese</keyword>
<keyword evidence="5" id="KW-0378">Hydrolase</keyword>
<dbReference type="GO" id="GO:0000287">
    <property type="term" value="F:magnesium ion binding"/>
    <property type="evidence" value="ECO:0007669"/>
    <property type="project" value="InterPro"/>
</dbReference>
<dbReference type="STRING" id="465721.ACG33_08185"/>
<dbReference type="Proteomes" id="UP000070250">
    <property type="component" value="Chromosome"/>
</dbReference>
<dbReference type="SUPFAM" id="SSF55811">
    <property type="entry name" value="Nudix"/>
    <property type="match status" value="1"/>
</dbReference>
<evidence type="ECO:0000256" key="3">
    <source>
        <dbReference type="ARBA" id="ARBA00006506"/>
    </source>
</evidence>
<dbReference type="PROSITE" id="PS51462">
    <property type="entry name" value="NUDIX"/>
    <property type="match status" value="1"/>
</dbReference>
<comment type="cofactor">
    <cofactor evidence="1">
        <name>Mn(2+)</name>
        <dbReference type="ChEBI" id="CHEBI:29035"/>
    </cofactor>
</comment>
<dbReference type="PROSITE" id="PS01293">
    <property type="entry name" value="NUDIX_COA"/>
    <property type="match status" value="1"/>
</dbReference>
<dbReference type="InterPro" id="IPR045121">
    <property type="entry name" value="CoAse"/>
</dbReference>
<dbReference type="OrthoDB" id="9802805at2"/>
<dbReference type="GO" id="GO:0010945">
    <property type="term" value="F:coenzyme A diphosphatase activity"/>
    <property type="evidence" value="ECO:0007669"/>
    <property type="project" value="InterPro"/>
</dbReference>
<accession>A0A127F9I8</accession>
<dbReference type="GO" id="GO:0009132">
    <property type="term" value="P:nucleoside diphosphate metabolic process"/>
    <property type="evidence" value="ECO:0007669"/>
    <property type="project" value="InterPro"/>
</dbReference>
<name>A0A127F9I8_STEDE</name>
<evidence type="ECO:0000256" key="5">
    <source>
        <dbReference type="ARBA" id="ARBA00022801"/>
    </source>
</evidence>
<evidence type="ECO:0000259" key="8">
    <source>
        <dbReference type="PROSITE" id="PS51462"/>
    </source>
</evidence>
<evidence type="ECO:0000256" key="4">
    <source>
        <dbReference type="ARBA" id="ARBA00022723"/>
    </source>
</evidence>
<evidence type="ECO:0000256" key="2">
    <source>
        <dbReference type="ARBA" id="ARBA00001946"/>
    </source>
</evidence>
<dbReference type="PANTHER" id="PTHR12992">
    <property type="entry name" value="NUDIX HYDROLASE"/>
    <property type="match status" value="1"/>
</dbReference>
<keyword evidence="10" id="KW-1185">Reference proteome</keyword>
<dbReference type="Pfam" id="PF00293">
    <property type="entry name" value="NUDIX"/>
    <property type="match status" value="1"/>
</dbReference>
<sequence>MKTLPTSAVLARRSALRYLIQERLKDTRPLTGSGTAPPAELFAGAAAVLRQYYLSPPVAAAVLVPIIDHPDGLSILLTQRAAHLKNHPGQISFPGGRIEPGDDGALAAALRETEEEIGLAREHITIAGYLDPQPVFTGFWVTPVVAFVRPGFTLNIDHHEVESTFEVPLEHIMDSRNHHTQERMLGELRLQVHDIPYRGHRIWGATAGMLMELYQLLR</sequence>
<keyword evidence="4" id="KW-0479">Metal-binding</keyword>
<gene>
    <name evidence="9" type="ORF">ACG33_08185</name>
</gene>
<feature type="domain" description="Nudix hydrolase" evidence="8">
    <location>
        <begin position="57"/>
        <end position="190"/>
    </location>
</feature>
<dbReference type="CDD" id="cd03426">
    <property type="entry name" value="NUDIX_CoAse_Nudt7"/>
    <property type="match status" value="1"/>
</dbReference>
<dbReference type="InterPro" id="IPR000086">
    <property type="entry name" value="NUDIX_hydrolase_dom"/>
</dbReference>
<dbReference type="Gene3D" id="3.90.79.10">
    <property type="entry name" value="Nucleoside Triphosphate Pyrophosphohydrolase"/>
    <property type="match status" value="1"/>
</dbReference>
<dbReference type="RefSeq" id="WP_066920256.1">
    <property type="nucleotide sequence ID" value="NZ_CP011971.1"/>
</dbReference>
<dbReference type="GO" id="GO:0030145">
    <property type="term" value="F:manganese ion binding"/>
    <property type="evidence" value="ECO:0007669"/>
    <property type="project" value="InterPro"/>
</dbReference>
<evidence type="ECO:0000256" key="6">
    <source>
        <dbReference type="ARBA" id="ARBA00022842"/>
    </source>
</evidence>
<dbReference type="PATRIC" id="fig|465721.4.peg.1742"/>
<comment type="similarity">
    <text evidence="3">Belongs to the Nudix hydrolase family. PCD1 subfamily.</text>
</comment>
<dbReference type="KEGG" id="sdf:ACG33_08185"/>
<keyword evidence="6" id="KW-0460">Magnesium</keyword>
<evidence type="ECO:0000313" key="10">
    <source>
        <dbReference type="Proteomes" id="UP000070250"/>
    </source>
</evidence>
<reference evidence="9 10" key="1">
    <citation type="submission" date="2015-06" db="EMBL/GenBank/DDBJ databases">
        <title>A Comprehensive Approach to Explore the Metabolic and Phylogenetic Diversity of Bacterial Steroid Degradation in the Environment: Testosterone as an Example.</title>
        <authorList>
            <person name="Yang F.-C."/>
            <person name="Chen Y.-L."/>
            <person name="Yu C.-P."/>
            <person name="Tang S.-L."/>
            <person name="Wang P.-H."/>
            <person name="Ismail W."/>
            <person name="Wang C.-H."/>
            <person name="Yang C.-Y."/>
            <person name="Chiang Y.-R."/>
        </authorList>
    </citation>
    <scope>NUCLEOTIDE SEQUENCE [LARGE SCALE GENOMIC DNA]</scope>
    <source>
        <strain evidence="9 10">DSM 18526</strain>
    </source>
</reference>
<dbReference type="PANTHER" id="PTHR12992:SF11">
    <property type="entry name" value="MITOCHONDRIAL COENZYME A DIPHOSPHATASE NUDT8"/>
    <property type="match status" value="1"/>
</dbReference>
<protein>
    <recommendedName>
        <fullName evidence="8">Nudix hydrolase domain-containing protein</fullName>
    </recommendedName>
</protein>
<dbReference type="InterPro" id="IPR000059">
    <property type="entry name" value="NUDIX_hydrolase_NudL_CS"/>
</dbReference>
<dbReference type="InterPro" id="IPR015797">
    <property type="entry name" value="NUDIX_hydrolase-like_dom_sf"/>
</dbReference>
<dbReference type="AlphaFoldDB" id="A0A127F9I8"/>
<evidence type="ECO:0000256" key="7">
    <source>
        <dbReference type="ARBA" id="ARBA00023211"/>
    </source>
</evidence>
<evidence type="ECO:0000256" key="1">
    <source>
        <dbReference type="ARBA" id="ARBA00001936"/>
    </source>
</evidence>
<organism evidence="9 10">
    <name type="scientific">Steroidobacter denitrificans</name>
    <dbReference type="NCBI Taxonomy" id="465721"/>
    <lineage>
        <taxon>Bacteria</taxon>
        <taxon>Pseudomonadati</taxon>
        <taxon>Pseudomonadota</taxon>
        <taxon>Gammaproteobacteria</taxon>
        <taxon>Steroidobacterales</taxon>
        <taxon>Steroidobacteraceae</taxon>
        <taxon>Steroidobacter</taxon>
    </lineage>
</organism>
<comment type="cofactor">
    <cofactor evidence="2">
        <name>Mg(2+)</name>
        <dbReference type="ChEBI" id="CHEBI:18420"/>
    </cofactor>
</comment>
<dbReference type="EMBL" id="CP011971">
    <property type="protein sequence ID" value="AMN47073.1"/>
    <property type="molecule type" value="Genomic_DNA"/>
</dbReference>